<evidence type="ECO:0000256" key="6">
    <source>
        <dbReference type="SAM" id="MobiDB-lite"/>
    </source>
</evidence>
<dbReference type="HAMAP" id="MF_00472">
    <property type="entry name" value="UbiG"/>
    <property type="match status" value="1"/>
</dbReference>
<dbReference type="EC" id="2.1.1.114" evidence="5"/>
<evidence type="ECO:0000313" key="8">
    <source>
        <dbReference type="Proteomes" id="UP001153365"/>
    </source>
</evidence>
<gene>
    <name evidence="5" type="primary">COQ3</name>
    <name evidence="7" type="ORF">PPACK8108_LOCUS26096</name>
</gene>
<comment type="caution">
    <text evidence="7">The sequence shown here is derived from an EMBL/GenBank/DDBJ whole genome shotgun (WGS) entry which is preliminary data.</text>
</comment>
<comment type="catalytic activity">
    <reaction evidence="5">
        <text>a 3-demethylubiquinone + S-adenosyl-L-methionine = a ubiquinone + S-adenosyl-L-homocysteine</text>
        <dbReference type="Rhea" id="RHEA:81215"/>
        <dbReference type="Rhea" id="RHEA-COMP:9565"/>
        <dbReference type="Rhea" id="RHEA-COMP:19654"/>
        <dbReference type="ChEBI" id="CHEBI:16389"/>
        <dbReference type="ChEBI" id="CHEBI:57856"/>
        <dbReference type="ChEBI" id="CHEBI:59789"/>
        <dbReference type="ChEBI" id="CHEBI:231825"/>
    </reaction>
</comment>
<keyword evidence="3 5" id="KW-0831">Ubiquinone biosynthesis</keyword>
<keyword evidence="5" id="KW-0472">Membrane</keyword>
<keyword evidence="1 5" id="KW-0489">Methyltransferase</keyword>
<dbReference type="GO" id="GO:0010420">
    <property type="term" value="F:polyprenyldihydroxybenzoate methyltransferase activity"/>
    <property type="evidence" value="ECO:0007669"/>
    <property type="project" value="UniProtKB-UniRule"/>
</dbReference>
<name>A0AAV0BWM7_PHAPC</name>
<feature type="binding site" evidence="5">
    <location>
        <position position="150"/>
    </location>
    <ligand>
        <name>S-adenosyl-L-methionine</name>
        <dbReference type="ChEBI" id="CHEBI:59789"/>
    </ligand>
</feature>
<feature type="binding site" evidence="5">
    <location>
        <position position="282"/>
    </location>
    <ligand>
        <name>Mg(2+)</name>
        <dbReference type="ChEBI" id="CHEBI:18420"/>
    </ligand>
</feature>
<comment type="subunit">
    <text evidence="5">Component of a multi-subunit COQ enzyme complex, composed of at least COQ3, COQ4, COQ5, COQ6, COQ7 and COQ9.</text>
</comment>
<keyword evidence="8" id="KW-1185">Reference proteome</keyword>
<keyword evidence="5" id="KW-0999">Mitochondrion inner membrane</keyword>
<accession>A0AAV0BWM7</accession>
<keyword evidence="5" id="KW-0479">Metal-binding</keyword>
<comment type="function">
    <text evidence="5">O-methyltransferase required for two non-consecutive steps during ubiquinone biosynthesis. Catalyzes the 2 O-methylation of 3,4-dihydroxy-5-(all-trans-polyprenyl)benzoic acid into 4-hydroxy-3-methoxy-5-(all-trans-polyprenyl)benzoic acid. Also catalyzes the last step of ubiquinone biosynthesis by mediating methylation of 3-demethylubiquinone into ubiquinone. Also able to mediate the methylation of 3-demethylubiquinol into ubiquinol.</text>
</comment>
<feature type="compositionally biased region" description="Low complexity" evidence="6">
    <location>
        <begin position="111"/>
        <end position="120"/>
    </location>
</feature>
<evidence type="ECO:0000256" key="4">
    <source>
        <dbReference type="ARBA" id="ARBA00022691"/>
    </source>
</evidence>
<dbReference type="InterPro" id="IPR029063">
    <property type="entry name" value="SAM-dependent_MTases_sf"/>
</dbReference>
<evidence type="ECO:0000256" key="2">
    <source>
        <dbReference type="ARBA" id="ARBA00022679"/>
    </source>
</evidence>
<dbReference type="EMBL" id="CALTRL010006365">
    <property type="protein sequence ID" value="CAH7690674.1"/>
    <property type="molecule type" value="Genomic_DNA"/>
</dbReference>
<dbReference type="PANTHER" id="PTHR43464">
    <property type="entry name" value="METHYLTRANSFERASE"/>
    <property type="match status" value="1"/>
</dbReference>
<feature type="binding site" evidence="5">
    <location>
        <position position="278"/>
    </location>
    <ligand>
        <name>Mg(2+)</name>
        <dbReference type="ChEBI" id="CHEBI:18420"/>
    </ligand>
</feature>
<dbReference type="GO" id="GO:0061542">
    <property type="term" value="F:3-demethylubiquinol 3-O-methyltransferase activity"/>
    <property type="evidence" value="ECO:0007669"/>
    <property type="project" value="UniProtKB-UniRule"/>
</dbReference>
<keyword evidence="5" id="KW-0496">Mitochondrion</keyword>
<feature type="compositionally biased region" description="Polar residues" evidence="6">
    <location>
        <begin position="81"/>
        <end position="101"/>
    </location>
</feature>
<feature type="binding site" evidence="5">
    <location>
        <position position="281"/>
    </location>
    <ligand>
        <name>Mg(2+)</name>
        <dbReference type="ChEBI" id="CHEBI:18420"/>
    </ligand>
</feature>
<dbReference type="InterPro" id="IPR010233">
    <property type="entry name" value="UbiG_MeTrfase"/>
</dbReference>
<comment type="subcellular location">
    <subcellularLocation>
        <location evidence="5">Mitochondrion inner membrane</location>
        <topology evidence="5">Peripheral membrane protein</topology>
        <orientation evidence="5">Matrix side</orientation>
    </subcellularLocation>
</comment>
<dbReference type="AlphaFoldDB" id="A0AAV0BWM7"/>
<evidence type="ECO:0000256" key="3">
    <source>
        <dbReference type="ARBA" id="ARBA00022688"/>
    </source>
</evidence>
<reference evidence="7" key="1">
    <citation type="submission" date="2022-06" db="EMBL/GenBank/DDBJ databases">
        <authorList>
            <consortium name="SYNGENTA / RWTH Aachen University"/>
        </authorList>
    </citation>
    <scope>NUCLEOTIDE SEQUENCE</scope>
</reference>
<protein>
    <recommendedName>
        <fullName evidence="5">Ubiquinone biosynthesis O-methyltransferase, mitochondrial</fullName>
    </recommendedName>
    <alternativeName>
        <fullName evidence="5">3-demethylubiquinol 3-O-methyltransferase</fullName>
        <ecNumber evidence="5">2.1.1.64</ecNumber>
    </alternativeName>
    <alternativeName>
        <fullName evidence="5">3-demethylubiquinone 3-O-methyltransferase</fullName>
        <ecNumber evidence="5">2.1.1.-</ecNumber>
    </alternativeName>
    <alternativeName>
        <fullName evidence="5">Polyprenyldihydroxybenzoate methyltransferase</fullName>
        <ecNumber evidence="5">2.1.1.114</ecNumber>
    </alternativeName>
</protein>
<dbReference type="PANTHER" id="PTHR43464:SF19">
    <property type="entry name" value="UBIQUINONE BIOSYNTHESIS O-METHYLTRANSFERASE, MITOCHONDRIAL"/>
    <property type="match status" value="1"/>
</dbReference>
<comment type="cofactor">
    <cofactor evidence="5">
        <name>Mg(2+)</name>
        <dbReference type="ChEBI" id="CHEBI:18420"/>
    </cofactor>
</comment>
<feature type="region of interest" description="Disordered" evidence="6">
    <location>
        <begin position="63"/>
        <end position="121"/>
    </location>
</feature>
<feature type="binding site" evidence="5">
    <location>
        <position position="184"/>
    </location>
    <ligand>
        <name>S-adenosyl-L-methionine</name>
        <dbReference type="ChEBI" id="CHEBI:59789"/>
    </ligand>
</feature>
<evidence type="ECO:0000313" key="7">
    <source>
        <dbReference type="EMBL" id="CAH7690674.1"/>
    </source>
</evidence>
<feature type="compositionally biased region" description="Polar residues" evidence="6">
    <location>
        <begin position="66"/>
        <end position="75"/>
    </location>
</feature>
<dbReference type="NCBIfam" id="TIGR01983">
    <property type="entry name" value="UbiG"/>
    <property type="match status" value="1"/>
</dbReference>
<dbReference type="EC" id="2.1.1.64" evidence="5"/>
<comment type="catalytic activity">
    <reaction evidence="5">
        <text>a 3,4-dihydroxy-5-(all-trans-polyprenyl)benzoate + S-adenosyl-L-methionine = a 4-hydroxy-3-methoxy-5-(all-trans-polyprenyl)benzoate + S-adenosyl-L-homocysteine + H(+)</text>
        <dbReference type="Rhea" id="RHEA:44452"/>
        <dbReference type="Rhea" id="RHEA-COMP:10930"/>
        <dbReference type="Rhea" id="RHEA-COMP:10931"/>
        <dbReference type="ChEBI" id="CHEBI:15378"/>
        <dbReference type="ChEBI" id="CHEBI:57856"/>
        <dbReference type="ChEBI" id="CHEBI:59789"/>
        <dbReference type="ChEBI" id="CHEBI:64694"/>
        <dbReference type="ChEBI" id="CHEBI:84443"/>
        <dbReference type="EC" id="2.1.1.114"/>
    </reaction>
</comment>
<proteinExistence type="inferred from homology"/>
<evidence type="ECO:0000256" key="5">
    <source>
        <dbReference type="HAMAP-Rule" id="MF_03190"/>
    </source>
</evidence>
<dbReference type="Pfam" id="PF13489">
    <property type="entry name" value="Methyltransf_23"/>
    <property type="match status" value="1"/>
</dbReference>
<comment type="catalytic activity">
    <reaction evidence="5">
        <text>a 3-demethylubiquinol + S-adenosyl-L-methionine = a ubiquinol + S-adenosyl-L-homocysteine + H(+)</text>
        <dbReference type="Rhea" id="RHEA:44380"/>
        <dbReference type="Rhea" id="RHEA-COMP:9566"/>
        <dbReference type="Rhea" id="RHEA-COMP:10914"/>
        <dbReference type="ChEBI" id="CHEBI:15378"/>
        <dbReference type="ChEBI" id="CHEBI:17976"/>
        <dbReference type="ChEBI" id="CHEBI:57856"/>
        <dbReference type="ChEBI" id="CHEBI:59789"/>
        <dbReference type="ChEBI" id="CHEBI:84422"/>
        <dbReference type="EC" id="2.1.1.64"/>
    </reaction>
</comment>
<dbReference type="GO" id="GO:0031314">
    <property type="term" value="C:extrinsic component of mitochondrial inner membrane"/>
    <property type="evidence" value="ECO:0007669"/>
    <property type="project" value="UniProtKB-UniRule"/>
</dbReference>
<dbReference type="GO" id="GO:0046872">
    <property type="term" value="F:metal ion binding"/>
    <property type="evidence" value="ECO:0007669"/>
    <property type="project" value="UniProtKB-KW"/>
</dbReference>
<keyword evidence="2 5" id="KW-0808">Transferase</keyword>
<dbReference type="EC" id="2.1.1.-" evidence="5"/>
<dbReference type="SUPFAM" id="SSF53335">
    <property type="entry name" value="S-adenosyl-L-methionine-dependent methyltransferases"/>
    <property type="match status" value="1"/>
</dbReference>
<sequence>MKSLLIDSSRKLTYLNPFNITSTLIDIRSKPKNRFRSNFTSSSRLYSSTVSLFSATHHPLRDHSGLLSNHQTDPSSIDHFQINNSSETNQARDPTRSSGKSIQEGDDGNRRSSPGGSISESEIDHFDRLSNTWWNESDSFGLLHRMNPVRVRFIKDRILKDYSRVEGDESKTRFLRGLRVLDVGCGGGILSEVLHRLGGEVLGIDASSDAIRVAQNHLSLQTITQESTTTLNNLRQGSQDDGPSPGLRYLNLTVEQLLDGKDQERDYAQSFDLVCSMEVLEHVQNPSNFLNSLIDLTRPGGHLILSTISRTPLSKLLTITMAENLMGIVPKSTHTYSKFIKPIELEGFFRDRFKGKSNFGSERNDLEVRGTIYNPLTGRWSLLSRDSIGSDLCNYFIGIKKPA</sequence>
<organism evidence="7 8">
    <name type="scientific">Phakopsora pachyrhizi</name>
    <name type="common">Asian soybean rust disease fungus</name>
    <dbReference type="NCBI Taxonomy" id="170000"/>
    <lineage>
        <taxon>Eukaryota</taxon>
        <taxon>Fungi</taxon>
        <taxon>Dikarya</taxon>
        <taxon>Basidiomycota</taxon>
        <taxon>Pucciniomycotina</taxon>
        <taxon>Pucciniomycetes</taxon>
        <taxon>Pucciniales</taxon>
        <taxon>Phakopsoraceae</taxon>
        <taxon>Phakopsora</taxon>
    </lineage>
</organism>
<keyword evidence="5" id="KW-0460">Magnesium</keyword>
<feature type="binding site" evidence="5">
    <location>
        <position position="205"/>
    </location>
    <ligand>
        <name>S-adenosyl-L-methionine</name>
        <dbReference type="ChEBI" id="CHEBI:59789"/>
    </ligand>
</feature>
<dbReference type="Gene3D" id="3.40.50.150">
    <property type="entry name" value="Vaccinia Virus protein VP39"/>
    <property type="match status" value="1"/>
</dbReference>
<keyword evidence="4 5" id="KW-0949">S-adenosyl-L-methionine</keyword>
<comment type="pathway">
    <text evidence="5">Cofactor biosynthesis; ubiquinone biosynthesis.</text>
</comment>
<feature type="binding site" evidence="5">
    <location>
        <position position="277"/>
    </location>
    <ligand>
        <name>S-adenosyl-L-methionine</name>
        <dbReference type="ChEBI" id="CHEBI:59789"/>
    </ligand>
</feature>
<evidence type="ECO:0000256" key="1">
    <source>
        <dbReference type="ARBA" id="ARBA00022603"/>
    </source>
</evidence>
<comment type="similarity">
    <text evidence="5">Belongs to the class I-like SAM-binding methyltransferase superfamily. UbiG/COQ3 family.</text>
</comment>
<dbReference type="GO" id="GO:0032259">
    <property type="term" value="P:methylation"/>
    <property type="evidence" value="ECO:0007669"/>
    <property type="project" value="UniProtKB-KW"/>
</dbReference>
<dbReference type="Proteomes" id="UP001153365">
    <property type="component" value="Unassembled WGS sequence"/>
</dbReference>
<dbReference type="CDD" id="cd02440">
    <property type="entry name" value="AdoMet_MTases"/>
    <property type="match status" value="1"/>
</dbReference>